<evidence type="ECO:0000313" key="6">
    <source>
        <dbReference type="Proteomes" id="UP000256780"/>
    </source>
</evidence>
<evidence type="ECO:0000256" key="3">
    <source>
        <dbReference type="PIRSR" id="PIRSR001434-2"/>
    </source>
</evidence>
<dbReference type="AlphaFoldDB" id="A0A975WWD4"/>
<dbReference type="PANTHER" id="PTHR11808">
    <property type="entry name" value="TRANS-SULFURATION ENZYME FAMILY MEMBER"/>
    <property type="match status" value="1"/>
</dbReference>
<dbReference type="GO" id="GO:0016846">
    <property type="term" value="F:carbon-sulfur lyase activity"/>
    <property type="evidence" value="ECO:0007669"/>
    <property type="project" value="TreeGrafter"/>
</dbReference>
<comment type="similarity">
    <text evidence="4">Belongs to the trans-sulfuration enzymes family.</text>
</comment>
<comment type="cofactor">
    <cofactor evidence="1 4">
        <name>pyridoxal 5'-phosphate</name>
        <dbReference type="ChEBI" id="CHEBI:597326"/>
    </cofactor>
</comment>
<gene>
    <name evidence="5" type="ORF">CBM2587_A160167</name>
</gene>
<dbReference type="Pfam" id="PF01053">
    <property type="entry name" value="Cys_Met_Meta_PP"/>
    <property type="match status" value="1"/>
</dbReference>
<name>A0A975WWD4_9BURK</name>
<dbReference type="InterPro" id="IPR015424">
    <property type="entry name" value="PyrdxlP-dep_Trfase"/>
</dbReference>
<dbReference type="InterPro" id="IPR015422">
    <property type="entry name" value="PyrdxlP-dep_Trfase_small"/>
</dbReference>
<dbReference type="Proteomes" id="UP000256780">
    <property type="component" value="Chromosome CBM2587_a"/>
</dbReference>
<dbReference type="PANTHER" id="PTHR11808:SF80">
    <property type="entry name" value="CYSTATHIONINE GAMMA-LYASE"/>
    <property type="match status" value="1"/>
</dbReference>
<dbReference type="EMBL" id="OFSQ01000008">
    <property type="protein sequence ID" value="SOY46290.1"/>
    <property type="molecule type" value="Genomic_DNA"/>
</dbReference>
<reference evidence="5 6" key="1">
    <citation type="submission" date="2018-01" db="EMBL/GenBank/DDBJ databases">
        <authorList>
            <person name="Clerissi C."/>
        </authorList>
    </citation>
    <scope>NUCLEOTIDE SEQUENCE [LARGE SCALE GENOMIC DNA]</scope>
    <source>
        <strain evidence="5">Cupriavidus sp. LMG 19464</strain>
    </source>
</reference>
<dbReference type="GO" id="GO:0005737">
    <property type="term" value="C:cytoplasm"/>
    <property type="evidence" value="ECO:0007669"/>
    <property type="project" value="TreeGrafter"/>
</dbReference>
<protein>
    <submittedName>
        <fullName evidence="5">Cys/Met metabolism PLP-dependent enzyme</fullName>
    </submittedName>
</protein>
<dbReference type="GO" id="GO:0030170">
    <property type="term" value="F:pyridoxal phosphate binding"/>
    <property type="evidence" value="ECO:0007669"/>
    <property type="project" value="InterPro"/>
</dbReference>
<sequence>MTQAVRVAQFQDLSDSFCEPIALTAAYVFESAADAAARFSGASYCNVYSRFTNPTVRAFERRLAALEGAEDAVAFSSGMAAIAAIAQARLRTGVNVVCSRDVFGTTLTAFQYYFKKFGVDVRLVDLTDLAQWSAAIDDKTSLAFLETPSNPLQQVADIRAVASLVHAHGGLLAVDNTMLTPILQKPLLHGADMVVHSAGKYIDGQGRCVAGVVAGPTVLMEEMRAVARTLGPTLSAMNAWLLLKSLETLELRVEAISQSTQTLANWLKDRREVGTVYYSGFQPDPKRDLAERQHCGAGGVLSFEVGDSRESAWAFIDALRLVSIATNIGDTRSMVTHPATTTHGRLTAEERNRAGIRESLVRLSVGLESVDDLQADIEQALRCVVEPPRAWIN</sequence>
<dbReference type="Gene3D" id="3.90.1150.10">
    <property type="entry name" value="Aspartate Aminotransferase, domain 1"/>
    <property type="match status" value="1"/>
</dbReference>
<dbReference type="FunFam" id="3.40.640.10:FF:000046">
    <property type="entry name" value="Cystathionine gamma-lyase"/>
    <property type="match status" value="1"/>
</dbReference>
<feature type="modified residue" description="N6-(pyridoxal phosphate)lysine" evidence="3">
    <location>
        <position position="200"/>
    </location>
</feature>
<organism evidence="5 6">
    <name type="scientific">Cupriavidus taiwanensis</name>
    <dbReference type="NCBI Taxonomy" id="164546"/>
    <lineage>
        <taxon>Bacteria</taxon>
        <taxon>Pseudomonadati</taxon>
        <taxon>Pseudomonadota</taxon>
        <taxon>Betaproteobacteria</taxon>
        <taxon>Burkholderiales</taxon>
        <taxon>Burkholderiaceae</taxon>
        <taxon>Cupriavidus</taxon>
    </lineage>
</organism>
<dbReference type="InterPro" id="IPR015421">
    <property type="entry name" value="PyrdxlP-dep_Trfase_major"/>
</dbReference>
<comment type="caution">
    <text evidence="5">The sequence shown here is derived from an EMBL/GenBank/DDBJ whole genome shotgun (WGS) entry which is preliminary data.</text>
</comment>
<evidence type="ECO:0000313" key="5">
    <source>
        <dbReference type="EMBL" id="SOY46290.1"/>
    </source>
</evidence>
<accession>A0A975WWD4</accession>
<dbReference type="GO" id="GO:0019346">
    <property type="term" value="P:transsulfuration"/>
    <property type="evidence" value="ECO:0007669"/>
    <property type="project" value="InterPro"/>
</dbReference>
<dbReference type="CDD" id="cd00614">
    <property type="entry name" value="CGS_like"/>
    <property type="match status" value="1"/>
</dbReference>
<evidence type="ECO:0000256" key="4">
    <source>
        <dbReference type="RuleBase" id="RU362118"/>
    </source>
</evidence>
<evidence type="ECO:0000256" key="2">
    <source>
        <dbReference type="ARBA" id="ARBA00022898"/>
    </source>
</evidence>
<dbReference type="Gene3D" id="3.40.640.10">
    <property type="entry name" value="Type I PLP-dependent aspartate aminotransferase-like (Major domain)"/>
    <property type="match status" value="1"/>
</dbReference>
<dbReference type="PIRSF" id="PIRSF001434">
    <property type="entry name" value="CGS"/>
    <property type="match status" value="1"/>
</dbReference>
<dbReference type="SUPFAM" id="SSF53383">
    <property type="entry name" value="PLP-dependent transferases"/>
    <property type="match status" value="1"/>
</dbReference>
<dbReference type="InterPro" id="IPR000277">
    <property type="entry name" value="Cys/Met-Metab_PyrdxlP-dep_enz"/>
</dbReference>
<keyword evidence="2 3" id="KW-0663">Pyridoxal phosphate</keyword>
<evidence type="ECO:0000256" key="1">
    <source>
        <dbReference type="ARBA" id="ARBA00001933"/>
    </source>
</evidence>
<proteinExistence type="inferred from homology"/>